<evidence type="ECO:0000313" key="4">
    <source>
        <dbReference type="EMBL" id="MBU3159746.1"/>
    </source>
</evidence>
<dbReference type="InterPro" id="IPR000014">
    <property type="entry name" value="PAS"/>
</dbReference>
<dbReference type="CDD" id="cd00130">
    <property type="entry name" value="PAS"/>
    <property type="match status" value="1"/>
</dbReference>
<sequence length="477" mass="55018">MSQSPKIEGIRDDVVLHEKTLEEAIFYNGPDMKYFYDEQGRLVRWNKKFQDVTGYSFKELSKMSLMDWYKGDEKNNRAVMDCIIRAGVEGFADIEAELQRNDGTILPIYFNAFTLYLDGHKYLACRIIDITERMKREKEIFYLSYHDQLTGLYNRRFYEEELKRLRTERNFPMSIVMGDVNGLKFINDSFGHHTGDELLKKVAEVIRDCCRSDDIIARLGGDEFVIILPKTDAMVAEKIIKRINNLSLAQKVGFLDVSISFGYATESSKEEKIEDILKNAENNMYNKKLFEGPVMKVKTIKAIINTLYKKNKEEEQHSHKVSKLCEKMGEALGLSEHAVNELKEVGLLHNIGKVAIHESIYNKTGNLTENELREIKSHCEIGYRMLNTANNMSDMAKYVLYHHERWDGLGYPKGLKGLEIPIASRIISIADAYDSMITERSNRKALSLETAIKELQRNAGHQFDRELVTLFITKILG</sequence>
<dbReference type="CDD" id="cd00077">
    <property type="entry name" value="HDc"/>
    <property type="match status" value="1"/>
</dbReference>
<feature type="domain" description="HD-GYP" evidence="3">
    <location>
        <begin position="292"/>
        <end position="477"/>
    </location>
</feature>
<feature type="domain" description="GGDEF" evidence="2">
    <location>
        <begin position="171"/>
        <end position="300"/>
    </location>
</feature>
<dbReference type="NCBIfam" id="TIGR00229">
    <property type="entry name" value="sensory_box"/>
    <property type="match status" value="1"/>
</dbReference>
<dbReference type="SMART" id="SM00267">
    <property type="entry name" value="GGDEF"/>
    <property type="match status" value="1"/>
</dbReference>
<dbReference type="PANTHER" id="PTHR43155:SF2">
    <property type="entry name" value="CYCLIC DI-GMP PHOSPHODIESTERASE PA4108"/>
    <property type="match status" value="1"/>
</dbReference>
<dbReference type="Proteomes" id="UP000776252">
    <property type="component" value="Unassembled WGS sequence"/>
</dbReference>
<dbReference type="Pfam" id="PF00990">
    <property type="entry name" value="GGDEF"/>
    <property type="match status" value="1"/>
</dbReference>
<dbReference type="PROSITE" id="PS50112">
    <property type="entry name" value="PAS"/>
    <property type="match status" value="1"/>
</dbReference>
<organism evidence="4 5">
    <name type="scientific">Clostridium frigoris</name>
    <dbReference type="NCBI Taxonomy" id="205327"/>
    <lineage>
        <taxon>Bacteria</taxon>
        <taxon>Bacillati</taxon>
        <taxon>Bacillota</taxon>
        <taxon>Clostridia</taxon>
        <taxon>Eubacteriales</taxon>
        <taxon>Clostridiaceae</taxon>
        <taxon>Clostridium</taxon>
    </lineage>
</organism>
<name>A0ABS6BS46_9CLOT</name>
<dbReference type="InterPro" id="IPR003607">
    <property type="entry name" value="HD/PDEase_dom"/>
</dbReference>
<dbReference type="GO" id="GO:0052621">
    <property type="term" value="F:diguanylate cyclase activity"/>
    <property type="evidence" value="ECO:0007669"/>
    <property type="project" value="UniProtKB-EC"/>
</dbReference>
<feature type="domain" description="PAS" evidence="1">
    <location>
        <begin position="17"/>
        <end position="60"/>
    </location>
</feature>
<evidence type="ECO:0000259" key="2">
    <source>
        <dbReference type="PROSITE" id="PS50887"/>
    </source>
</evidence>
<protein>
    <submittedName>
        <fullName evidence="4">Diguanylate cyclase</fullName>
        <ecNumber evidence="4">2.7.7.65</ecNumber>
    </submittedName>
</protein>
<evidence type="ECO:0000313" key="5">
    <source>
        <dbReference type="Proteomes" id="UP000776252"/>
    </source>
</evidence>
<accession>A0ABS6BS46</accession>
<dbReference type="RefSeq" id="WP_216147818.1">
    <property type="nucleotide sequence ID" value="NZ_JAHLDV010000013.1"/>
</dbReference>
<comment type="caution">
    <text evidence="4">The sequence shown here is derived from an EMBL/GenBank/DDBJ whole genome shotgun (WGS) entry which is preliminary data.</text>
</comment>
<evidence type="ECO:0000259" key="1">
    <source>
        <dbReference type="PROSITE" id="PS50112"/>
    </source>
</evidence>
<keyword evidence="5" id="KW-1185">Reference proteome</keyword>
<dbReference type="NCBIfam" id="TIGR00254">
    <property type="entry name" value="GGDEF"/>
    <property type="match status" value="1"/>
</dbReference>
<keyword evidence="4" id="KW-0548">Nucleotidyltransferase</keyword>
<dbReference type="PROSITE" id="PS51832">
    <property type="entry name" value="HD_GYP"/>
    <property type="match status" value="1"/>
</dbReference>
<dbReference type="InterPro" id="IPR000160">
    <property type="entry name" value="GGDEF_dom"/>
</dbReference>
<evidence type="ECO:0000259" key="3">
    <source>
        <dbReference type="PROSITE" id="PS51832"/>
    </source>
</evidence>
<dbReference type="EC" id="2.7.7.65" evidence="4"/>
<dbReference type="CDD" id="cd01949">
    <property type="entry name" value="GGDEF"/>
    <property type="match status" value="1"/>
</dbReference>
<dbReference type="Pfam" id="PF13426">
    <property type="entry name" value="PAS_9"/>
    <property type="match status" value="1"/>
</dbReference>
<keyword evidence="4" id="KW-0808">Transferase</keyword>
<dbReference type="InterPro" id="IPR037522">
    <property type="entry name" value="HD_GYP_dom"/>
</dbReference>
<proteinExistence type="predicted"/>
<gene>
    <name evidence="4" type="ORF">KPL37_08285</name>
</gene>
<dbReference type="EMBL" id="JAHLDV010000013">
    <property type="protein sequence ID" value="MBU3159746.1"/>
    <property type="molecule type" value="Genomic_DNA"/>
</dbReference>
<dbReference type="PROSITE" id="PS50887">
    <property type="entry name" value="GGDEF"/>
    <property type="match status" value="1"/>
</dbReference>
<dbReference type="PANTHER" id="PTHR43155">
    <property type="entry name" value="CYCLIC DI-GMP PHOSPHODIESTERASE PA4108-RELATED"/>
    <property type="match status" value="1"/>
</dbReference>
<reference evidence="4 5" key="1">
    <citation type="submission" date="2021-06" db="EMBL/GenBank/DDBJ databases">
        <title>Clostridia strains as spoilage organisms.</title>
        <authorList>
            <person name="Wambui J."/>
            <person name="Stephan R."/>
            <person name="Stevens M.J.A."/>
        </authorList>
    </citation>
    <scope>NUCLEOTIDE SEQUENCE [LARGE SCALE GENOMIC DNA]</scope>
    <source>
        <strain evidence="4 5">DSM 14204</strain>
    </source>
</reference>
<dbReference type="Pfam" id="PF13487">
    <property type="entry name" value="HD_5"/>
    <property type="match status" value="1"/>
</dbReference>